<proteinExistence type="predicted"/>
<organism evidence="1 2">
    <name type="scientific">Massilia pinisoli</name>
    <dbReference type="NCBI Taxonomy" id="1772194"/>
    <lineage>
        <taxon>Bacteria</taxon>
        <taxon>Pseudomonadati</taxon>
        <taxon>Pseudomonadota</taxon>
        <taxon>Betaproteobacteria</taxon>
        <taxon>Burkholderiales</taxon>
        <taxon>Oxalobacteraceae</taxon>
        <taxon>Telluria group</taxon>
        <taxon>Massilia</taxon>
    </lineage>
</organism>
<accession>A0ABT1ZKL3</accession>
<sequence length="74" mass="8049">MKNCRCGGDDVLRSGDAGARIALTPRSGNIVLFDRNVDLKMLNHRISTVPSTWARWPTCGAADSRKCDSASRLS</sequence>
<evidence type="ECO:0000313" key="2">
    <source>
        <dbReference type="Proteomes" id="UP001204151"/>
    </source>
</evidence>
<dbReference type="EMBL" id="JANUGW010000002">
    <property type="protein sequence ID" value="MCS0580441.1"/>
    <property type="molecule type" value="Genomic_DNA"/>
</dbReference>
<name>A0ABT1ZKL3_9BURK</name>
<keyword evidence="2" id="KW-1185">Reference proteome</keyword>
<dbReference type="Proteomes" id="UP001204151">
    <property type="component" value="Unassembled WGS sequence"/>
</dbReference>
<reference evidence="1 2" key="1">
    <citation type="submission" date="2022-08" db="EMBL/GenBank/DDBJ databases">
        <title>Reclassification of Massilia species as members of the genera Telluria, Duganella, Pseudoduganella, Mokoshia gen. nov. and Zemynaea gen. nov. using orthogonal and non-orthogonal genome-based approaches.</title>
        <authorList>
            <person name="Bowman J.P."/>
        </authorList>
    </citation>
    <scope>NUCLEOTIDE SEQUENCE [LARGE SCALE GENOMIC DNA]</scope>
    <source>
        <strain evidence="1 2">JCM 31316</strain>
    </source>
</reference>
<comment type="caution">
    <text evidence="1">The sequence shown here is derived from an EMBL/GenBank/DDBJ whole genome shotgun (WGS) entry which is preliminary data.</text>
</comment>
<gene>
    <name evidence="1" type="ORF">NX784_02455</name>
</gene>
<dbReference type="RefSeq" id="WP_258815112.1">
    <property type="nucleotide sequence ID" value="NZ_JANUGW010000002.1"/>
</dbReference>
<protein>
    <submittedName>
        <fullName evidence="1">Uncharacterized protein</fullName>
    </submittedName>
</protein>
<evidence type="ECO:0000313" key="1">
    <source>
        <dbReference type="EMBL" id="MCS0580441.1"/>
    </source>
</evidence>